<feature type="transmembrane region" description="Helical" evidence="8">
    <location>
        <begin position="214"/>
        <end position="236"/>
    </location>
</feature>
<proteinExistence type="inferred from homology"/>
<sequence length="328" mass="33364">MSGITIRINYFTILLGLGAILFGGAAGATEAAGLSPELEAATAAGSASALPWWGWVILLFVTTFLMGIVAVLGGVGGGVLFVPIVGGFFPFGMDFVRGAGLMVALAGALAAGPGLLRSGMASLRLAMPLALIASASAIVGAMIGLALPANVVNLALGIIILGIVALMWMAKKSEFPEVPRADNLSSALHITGIYHDAAAGKDINWKVHRTATGLSLFVGIGIMAGMFGLGAGWANIPVLNLLMGAPLKVSVASSKFMLSIVDTSAAWVYLNQGAILAIITVPSIIGIMLGSLLGVRLLKKVNASLVRKIVIVMLLVAGSRALLKGLGI</sequence>
<dbReference type="Pfam" id="PF01925">
    <property type="entry name" value="TauE"/>
    <property type="match status" value="1"/>
</dbReference>
<protein>
    <recommendedName>
        <fullName evidence="8">Probable membrane transporter protein</fullName>
    </recommendedName>
</protein>
<evidence type="ECO:0000256" key="4">
    <source>
        <dbReference type="ARBA" id="ARBA00022475"/>
    </source>
</evidence>
<comment type="subcellular location">
    <subcellularLocation>
        <location evidence="1 8">Cell membrane</location>
        <topology evidence="1 8">Multi-pass membrane protein</topology>
    </subcellularLocation>
</comment>
<comment type="similarity">
    <text evidence="2 8">Belongs to the 4-toluene sulfonate uptake permease (TSUP) (TC 2.A.102) family.</text>
</comment>
<dbReference type="KEGG" id="ttc:FOKN1_2219"/>
<keyword evidence="10" id="KW-1185">Reference proteome</keyword>
<dbReference type="InterPro" id="IPR052017">
    <property type="entry name" value="TSUP"/>
</dbReference>
<evidence type="ECO:0000256" key="2">
    <source>
        <dbReference type="ARBA" id="ARBA00009142"/>
    </source>
</evidence>
<feature type="transmembrane region" description="Helical" evidence="8">
    <location>
        <begin position="41"/>
        <end position="61"/>
    </location>
</feature>
<keyword evidence="6 8" id="KW-1133">Transmembrane helix</keyword>
<feature type="transmembrane region" description="Helical" evidence="8">
    <location>
        <begin position="95"/>
        <end position="116"/>
    </location>
</feature>
<gene>
    <name evidence="9" type="ORF">FOKN1_2219</name>
</gene>
<dbReference type="EMBL" id="AP018052">
    <property type="protein sequence ID" value="BAZ94596.1"/>
    <property type="molecule type" value="Genomic_DNA"/>
</dbReference>
<evidence type="ECO:0000256" key="5">
    <source>
        <dbReference type="ARBA" id="ARBA00022692"/>
    </source>
</evidence>
<dbReference type="PANTHER" id="PTHR30269">
    <property type="entry name" value="TRANSMEMBRANE PROTEIN YFCA"/>
    <property type="match status" value="1"/>
</dbReference>
<evidence type="ECO:0000256" key="3">
    <source>
        <dbReference type="ARBA" id="ARBA00022448"/>
    </source>
</evidence>
<reference evidence="9 10" key="1">
    <citation type="submission" date="2017-05" db="EMBL/GenBank/DDBJ databases">
        <title>Thiocyanate degradation by Thiohalobacter thiocyanaticus FOKN1.</title>
        <authorList>
            <person name="Oshiki M."/>
            <person name="Fukushima T."/>
            <person name="Kawano S."/>
            <person name="Nakagawa J."/>
        </authorList>
    </citation>
    <scope>NUCLEOTIDE SEQUENCE [LARGE SCALE GENOMIC DNA]</scope>
    <source>
        <strain evidence="9 10">FOKN1</strain>
    </source>
</reference>
<dbReference type="PANTHER" id="PTHR30269:SF23">
    <property type="entry name" value="MEMBRANE TRANSPORTER PROTEIN YDHB-RELATED"/>
    <property type="match status" value="1"/>
</dbReference>
<keyword evidence="3" id="KW-0813">Transport</keyword>
<evidence type="ECO:0000256" key="1">
    <source>
        <dbReference type="ARBA" id="ARBA00004651"/>
    </source>
</evidence>
<dbReference type="AlphaFoldDB" id="A0A1Z4VSJ0"/>
<evidence type="ECO:0000313" key="9">
    <source>
        <dbReference type="EMBL" id="BAZ94596.1"/>
    </source>
</evidence>
<organism evidence="9 10">
    <name type="scientific">Thiohalobacter thiocyanaticus</name>
    <dbReference type="NCBI Taxonomy" id="585455"/>
    <lineage>
        <taxon>Bacteria</taxon>
        <taxon>Pseudomonadati</taxon>
        <taxon>Pseudomonadota</taxon>
        <taxon>Gammaproteobacteria</taxon>
        <taxon>Thiohalobacterales</taxon>
        <taxon>Thiohalobacteraceae</taxon>
        <taxon>Thiohalobacter</taxon>
    </lineage>
</organism>
<dbReference type="RefSeq" id="WP_096366670.1">
    <property type="nucleotide sequence ID" value="NZ_AP018052.1"/>
</dbReference>
<dbReference type="Proteomes" id="UP000218765">
    <property type="component" value="Chromosome"/>
</dbReference>
<dbReference type="OrthoDB" id="9777163at2"/>
<evidence type="ECO:0000256" key="7">
    <source>
        <dbReference type="ARBA" id="ARBA00023136"/>
    </source>
</evidence>
<evidence type="ECO:0000256" key="8">
    <source>
        <dbReference type="RuleBase" id="RU363041"/>
    </source>
</evidence>
<accession>A0A1Z4VSJ0</accession>
<feature type="transmembrane region" description="Helical" evidence="8">
    <location>
        <begin position="305"/>
        <end position="323"/>
    </location>
</feature>
<dbReference type="GO" id="GO:0005886">
    <property type="term" value="C:plasma membrane"/>
    <property type="evidence" value="ECO:0007669"/>
    <property type="project" value="UniProtKB-SubCell"/>
</dbReference>
<feature type="transmembrane region" description="Helical" evidence="8">
    <location>
        <begin position="274"/>
        <end position="298"/>
    </location>
</feature>
<evidence type="ECO:0000256" key="6">
    <source>
        <dbReference type="ARBA" id="ARBA00022989"/>
    </source>
</evidence>
<name>A0A1Z4VSJ0_9GAMM</name>
<keyword evidence="4 8" id="KW-1003">Cell membrane</keyword>
<feature type="transmembrane region" description="Helical" evidence="8">
    <location>
        <begin position="68"/>
        <end position="89"/>
    </location>
</feature>
<keyword evidence="7 8" id="KW-0472">Membrane</keyword>
<dbReference type="InterPro" id="IPR002781">
    <property type="entry name" value="TM_pro_TauE-like"/>
</dbReference>
<feature type="transmembrane region" description="Helical" evidence="8">
    <location>
        <begin position="151"/>
        <end position="170"/>
    </location>
</feature>
<keyword evidence="5 8" id="KW-0812">Transmembrane</keyword>
<evidence type="ECO:0000313" key="10">
    <source>
        <dbReference type="Proteomes" id="UP000218765"/>
    </source>
</evidence>
<feature type="transmembrane region" description="Helical" evidence="8">
    <location>
        <begin position="123"/>
        <end position="145"/>
    </location>
</feature>